<dbReference type="InterPro" id="IPR052509">
    <property type="entry name" value="Metal_resp_DNA-bind_regulator"/>
</dbReference>
<sequence>MSKTQILKGILEGCVLQTISKHETYGYQLVQDLRFAGFEEVSGGTVYPILQKLEKKGIISGVAKLSPEGPKRKYFSITALGEVELNNFKIEWQEVNNSVKNVFNEGESK</sequence>
<reference evidence="2 3" key="1">
    <citation type="journal article" date="2015" name="Genome Announc.">
        <title>Expanding the biotechnology potential of lactobacilli through comparative genomics of 213 strains and associated genera.</title>
        <authorList>
            <person name="Sun Z."/>
            <person name="Harris H.M."/>
            <person name="McCann A."/>
            <person name="Guo C."/>
            <person name="Argimon S."/>
            <person name="Zhang W."/>
            <person name="Yang X."/>
            <person name="Jeffery I.B."/>
            <person name="Cooney J.C."/>
            <person name="Kagawa T.F."/>
            <person name="Liu W."/>
            <person name="Song Y."/>
            <person name="Salvetti E."/>
            <person name="Wrobel A."/>
            <person name="Rasinkangas P."/>
            <person name="Parkhill J."/>
            <person name="Rea M.C."/>
            <person name="O'Sullivan O."/>
            <person name="Ritari J."/>
            <person name="Douillard F.P."/>
            <person name="Paul Ross R."/>
            <person name="Yang R."/>
            <person name="Briner A.E."/>
            <person name="Felis G.E."/>
            <person name="de Vos W.M."/>
            <person name="Barrangou R."/>
            <person name="Klaenhammer T.R."/>
            <person name="Caufield P.W."/>
            <person name="Cui Y."/>
            <person name="Zhang H."/>
            <person name="O'Toole P.W."/>
        </authorList>
    </citation>
    <scope>NUCLEOTIDE SEQUENCE [LARGE SCALE GENOMIC DNA]</scope>
    <source>
        <strain evidence="2 3">DSM 21116</strain>
    </source>
</reference>
<evidence type="ECO:0000313" key="2">
    <source>
        <dbReference type="EMBL" id="KRM90107.1"/>
    </source>
</evidence>
<dbReference type="InterPro" id="IPR036388">
    <property type="entry name" value="WH-like_DNA-bd_sf"/>
</dbReference>
<dbReference type="InterPro" id="IPR005149">
    <property type="entry name" value="Tscrpt_reg_PadR_N"/>
</dbReference>
<dbReference type="AlphaFoldDB" id="A0A0R2CNV4"/>
<dbReference type="RefSeq" id="WP_057829662.1">
    <property type="nucleotide sequence ID" value="NZ_AYZE01000016.1"/>
</dbReference>
<name>A0A0R2CNV4_9LACO</name>
<evidence type="ECO:0000259" key="1">
    <source>
        <dbReference type="Pfam" id="PF03551"/>
    </source>
</evidence>
<comment type="caution">
    <text evidence="2">The sequence shown here is derived from an EMBL/GenBank/DDBJ whole genome shotgun (WGS) entry which is preliminary data.</text>
</comment>
<evidence type="ECO:0000313" key="3">
    <source>
        <dbReference type="Proteomes" id="UP000051131"/>
    </source>
</evidence>
<dbReference type="Gene3D" id="1.10.10.10">
    <property type="entry name" value="Winged helix-like DNA-binding domain superfamily/Winged helix DNA-binding domain"/>
    <property type="match status" value="1"/>
</dbReference>
<dbReference type="STRING" id="1423729.FC80_GL001444"/>
<dbReference type="EMBL" id="AYZE01000016">
    <property type="protein sequence ID" value="KRM90107.1"/>
    <property type="molecule type" value="Genomic_DNA"/>
</dbReference>
<dbReference type="Pfam" id="PF03551">
    <property type="entry name" value="PadR"/>
    <property type="match status" value="1"/>
</dbReference>
<protein>
    <submittedName>
        <fullName evidence="2">PadR-like family regulator protein</fullName>
    </submittedName>
</protein>
<dbReference type="SUPFAM" id="SSF46785">
    <property type="entry name" value="Winged helix' DNA-binding domain"/>
    <property type="match status" value="1"/>
</dbReference>
<dbReference type="InterPro" id="IPR036390">
    <property type="entry name" value="WH_DNA-bd_sf"/>
</dbReference>
<organism evidence="2 3">
    <name type="scientific">Liquorilactobacillus cacaonum DSM 21116</name>
    <dbReference type="NCBI Taxonomy" id="1423729"/>
    <lineage>
        <taxon>Bacteria</taxon>
        <taxon>Bacillati</taxon>
        <taxon>Bacillota</taxon>
        <taxon>Bacilli</taxon>
        <taxon>Lactobacillales</taxon>
        <taxon>Lactobacillaceae</taxon>
        <taxon>Liquorilactobacillus</taxon>
    </lineage>
</organism>
<accession>A0A0R2CNV4</accession>
<keyword evidence="3" id="KW-1185">Reference proteome</keyword>
<dbReference type="Proteomes" id="UP000051131">
    <property type="component" value="Unassembled WGS sequence"/>
</dbReference>
<dbReference type="PANTHER" id="PTHR33169">
    <property type="entry name" value="PADR-FAMILY TRANSCRIPTIONAL REGULATOR"/>
    <property type="match status" value="1"/>
</dbReference>
<dbReference type="PATRIC" id="fig|1423729.3.peg.1466"/>
<proteinExistence type="predicted"/>
<feature type="domain" description="Transcription regulator PadR N-terminal" evidence="1">
    <location>
        <begin position="15"/>
        <end position="86"/>
    </location>
</feature>
<gene>
    <name evidence="2" type="ORF">FC80_GL001444</name>
</gene>
<dbReference type="PANTHER" id="PTHR33169:SF14">
    <property type="entry name" value="TRANSCRIPTIONAL REGULATOR RV3488"/>
    <property type="match status" value="1"/>
</dbReference>
<dbReference type="OrthoDB" id="9791785at2"/>